<dbReference type="InterPro" id="IPR039425">
    <property type="entry name" value="RNA_pol_sigma-70-like"/>
</dbReference>
<dbReference type="InterPro" id="IPR013324">
    <property type="entry name" value="RNA_pol_sigma_r3/r4-like"/>
</dbReference>
<dbReference type="AlphaFoldDB" id="A0A934WZ59"/>
<dbReference type="PANTHER" id="PTHR43133">
    <property type="entry name" value="RNA POLYMERASE ECF-TYPE SIGMA FACTO"/>
    <property type="match status" value="1"/>
</dbReference>
<evidence type="ECO:0000256" key="4">
    <source>
        <dbReference type="ARBA" id="ARBA00023125"/>
    </source>
</evidence>
<dbReference type="SUPFAM" id="SSF88659">
    <property type="entry name" value="Sigma3 and sigma4 domains of RNA polymerase sigma factors"/>
    <property type="match status" value="1"/>
</dbReference>
<dbReference type="CDD" id="cd06171">
    <property type="entry name" value="Sigma70_r4"/>
    <property type="match status" value="1"/>
</dbReference>
<name>A0A934WZ59_9BACT</name>
<sequence length="189" mass="22467">MDDLIRYSESLMQEESEKELIAKAKENPRWFEPLYDKYYKQIFLFLYKRHLNKELTAEVCSTVFYKALTKINSYQDRGLPFSSWLYKIALNESNYFFRRKSAERTILLTEESISSVSNELPTTEENDNLPLLKAALTQLKPKELNLIELRFFNGFSFKEIGEILSITENNAKVRCYRILDKMRIKMDVK</sequence>
<dbReference type="InterPro" id="IPR013325">
    <property type="entry name" value="RNA_pol_sigma_r2"/>
</dbReference>
<dbReference type="InterPro" id="IPR014284">
    <property type="entry name" value="RNA_pol_sigma-70_dom"/>
</dbReference>
<keyword evidence="5" id="KW-0804">Transcription</keyword>
<evidence type="ECO:0000256" key="1">
    <source>
        <dbReference type="ARBA" id="ARBA00010641"/>
    </source>
</evidence>
<accession>A0A934WZ59</accession>
<keyword evidence="9" id="KW-1185">Reference proteome</keyword>
<gene>
    <name evidence="8" type="ORF">JKA74_10465</name>
</gene>
<comment type="similarity">
    <text evidence="1">Belongs to the sigma-70 factor family. ECF subfamily.</text>
</comment>
<dbReference type="InterPro" id="IPR013249">
    <property type="entry name" value="RNA_pol_sigma70_r4_t2"/>
</dbReference>
<protein>
    <submittedName>
        <fullName evidence="8">Sigma-70 family RNA polymerase sigma factor</fullName>
    </submittedName>
</protein>
<dbReference type="GO" id="GO:0003677">
    <property type="term" value="F:DNA binding"/>
    <property type="evidence" value="ECO:0007669"/>
    <property type="project" value="UniProtKB-KW"/>
</dbReference>
<evidence type="ECO:0000259" key="7">
    <source>
        <dbReference type="Pfam" id="PF08281"/>
    </source>
</evidence>
<comment type="caution">
    <text evidence="8">The sequence shown here is derived from an EMBL/GenBank/DDBJ whole genome shotgun (WGS) entry which is preliminary data.</text>
</comment>
<feature type="domain" description="RNA polymerase sigma-70 region 2" evidence="6">
    <location>
        <begin position="34"/>
        <end position="101"/>
    </location>
</feature>
<dbReference type="InterPro" id="IPR007627">
    <property type="entry name" value="RNA_pol_sigma70_r2"/>
</dbReference>
<proteinExistence type="inferred from homology"/>
<dbReference type="NCBIfam" id="TIGR02937">
    <property type="entry name" value="sigma70-ECF"/>
    <property type="match status" value="1"/>
</dbReference>
<dbReference type="Pfam" id="PF08281">
    <property type="entry name" value="Sigma70_r4_2"/>
    <property type="match status" value="1"/>
</dbReference>
<dbReference type="GO" id="GO:0006352">
    <property type="term" value="P:DNA-templated transcription initiation"/>
    <property type="evidence" value="ECO:0007669"/>
    <property type="project" value="InterPro"/>
</dbReference>
<dbReference type="SUPFAM" id="SSF88946">
    <property type="entry name" value="Sigma2 domain of RNA polymerase sigma factors"/>
    <property type="match status" value="1"/>
</dbReference>
<dbReference type="EMBL" id="JAEQBW010000004">
    <property type="protein sequence ID" value="MBK6265460.1"/>
    <property type="molecule type" value="Genomic_DNA"/>
</dbReference>
<keyword evidence="4" id="KW-0238">DNA-binding</keyword>
<evidence type="ECO:0000256" key="5">
    <source>
        <dbReference type="ARBA" id="ARBA00023163"/>
    </source>
</evidence>
<evidence type="ECO:0000256" key="2">
    <source>
        <dbReference type="ARBA" id="ARBA00023015"/>
    </source>
</evidence>
<evidence type="ECO:0000313" key="9">
    <source>
        <dbReference type="Proteomes" id="UP000611723"/>
    </source>
</evidence>
<dbReference type="InterPro" id="IPR036388">
    <property type="entry name" value="WH-like_DNA-bd_sf"/>
</dbReference>
<evidence type="ECO:0000313" key="8">
    <source>
        <dbReference type="EMBL" id="MBK6265460.1"/>
    </source>
</evidence>
<dbReference type="GO" id="GO:0016987">
    <property type="term" value="F:sigma factor activity"/>
    <property type="evidence" value="ECO:0007669"/>
    <property type="project" value="UniProtKB-KW"/>
</dbReference>
<reference evidence="8" key="1">
    <citation type="submission" date="2021-01" db="EMBL/GenBank/DDBJ databases">
        <title>Marivirga aurantiaca sp. nov., isolated from intertidal surface sediments.</title>
        <authorList>
            <person name="Zhang M."/>
        </authorList>
    </citation>
    <scope>NUCLEOTIDE SEQUENCE</scope>
    <source>
        <strain evidence="8">S37H4</strain>
    </source>
</reference>
<dbReference type="RefSeq" id="WP_201431145.1">
    <property type="nucleotide sequence ID" value="NZ_JAEQBW010000004.1"/>
</dbReference>
<keyword evidence="2" id="KW-0805">Transcription regulation</keyword>
<evidence type="ECO:0000259" key="6">
    <source>
        <dbReference type="Pfam" id="PF04542"/>
    </source>
</evidence>
<dbReference type="Pfam" id="PF04542">
    <property type="entry name" value="Sigma70_r2"/>
    <property type="match status" value="1"/>
</dbReference>
<feature type="domain" description="RNA polymerase sigma factor 70 region 4 type 2" evidence="7">
    <location>
        <begin position="132"/>
        <end position="182"/>
    </location>
</feature>
<keyword evidence="3" id="KW-0731">Sigma factor</keyword>
<dbReference type="PANTHER" id="PTHR43133:SF8">
    <property type="entry name" value="RNA POLYMERASE SIGMA FACTOR HI_1459-RELATED"/>
    <property type="match status" value="1"/>
</dbReference>
<organism evidence="8 9">
    <name type="scientific">Marivirga aurantiaca</name>
    <dbReference type="NCBI Taxonomy" id="2802615"/>
    <lineage>
        <taxon>Bacteria</taxon>
        <taxon>Pseudomonadati</taxon>
        <taxon>Bacteroidota</taxon>
        <taxon>Cytophagia</taxon>
        <taxon>Cytophagales</taxon>
        <taxon>Marivirgaceae</taxon>
        <taxon>Marivirga</taxon>
    </lineage>
</organism>
<dbReference type="Proteomes" id="UP000611723">
    <property type="component" value="Unassembled WGS sequence"/>
</dbReference>
<dbReference type="Gene3D" id="1.10.1740.10">
    <property type="match status" value="1"/>
</dbReference>
<dbReference type="Gene3D" id="1.10.10.10">
    <property type="entry name" value="Winged helix-like DNA-binding domain superfamily/Winged helix DNA-binding domain"/>
    <property type="match status" value="1"/>
</dbReference>
<evidence type="ECO:0000256" key="3">
    <source>
        <dbReference type="ARBA" id="ARBA00023082"/>
    </source>
</evidence>